<protein>
    <submittedName>
        <fullName evidence="1">Uncharacterized protein</fullName>
    </submittedName>
</protein>
<dbReference type="EMBL" id="VXRG01000060">
    <property type="protein sequence ID" value="MXY93135.1"/>
    <property type="molecule type" value="Genomic_DNA"/>
</dbReference>
<sequence length="257" mass="29139">MIDFPRSFFTWKTFPRQEDPYYKYAGGFIGKDGDVRLVRFNIESSCVISDESGAALAELFVGAPCRTEYTIPQQGFFQIPSSEFRMAFSRTHRIPIARLPSGESEHASAQNLCEAFQDHDISLKEFPHPIELNAGETLIEATLANALLNARCAYRDEQTGLRVTVEYPVNLINVNREDAAFQVCTGPLILPDLATWNGRTVDRVFLAHAAFTAFDYIEFILRREVAAAPQDLARLHHLQSRDRNYLRDPDNKPPRKA</sequence>
<evidence type="ECO:0000313" key="1">
    <source>
        <dbReference type="EMBL" id="MXY93135.1"/>
    </source>
</evidence>
<comment type="caution">
    <text evidence="1">The sequence shown here is derived from an EMBL/GenBank/DDBJ whole genome shotgun (WGS) entry which is preliminary data.</text>
</comment>
<dbReference type="AlphaFoldDB" id="A0A6B0YSN3"/>
<reference evidence="1" key="1">
    <citation type="submission" date="2019-09" db="EMBL/GenBank/DDBJ databases">
        <title>Characterisation of the sponge microbiome using genome-centric metagenomics.</title>
        <authorList>
            <person name="Engelberts J.P."/>
            <person name="Robbins S.J."/>
            <person name="De Goeij J.M."/>
            <person name="Aranda M."/>
            <person name="Bell S.C."/>
            <person name="Webster N.S."/>
        </authorList>
    </citation>
    <scope>NUCLEOTIDE SEQUENCE</scope>
    <source>
        <strain evidence="1">SB0664_bin_27</strain>
    </source>
</reference>
<name>A0A6B0YSN3_9CHLR</name>
<proteinExistence type="predicted"/>
<gene>
    <name evidence="1" type="ORF">F4Y42_06750</name>
</gene>
<organism evidence="1">
    <name type="scientific">Caldilineaceae bacterium SB0664_bin_27</name>
    <dbReference type="NCBI Taxonomy" id="2605260"/>
    <lineage>
        <taxon>Bacteria</taxon>
        <taxon>Bacillati</taxon>
        <taxon>Chloroflexota</taxon>
        <taxon>Caldilineae</taxon>
        <taxon>Caldilineales</taxon>
        <taxon>Caldilineaceae</taxon>
    </lineage>
</organism>
<feature type="non-terminal residue" evidence="1">
    <location>
        <position position="257"/>
    </location>
</feature>
<accession>A0A6B0YSN3</accession>